<keyword evidence="5 8" id="KW-0456">Lyase</keyword>
<keyword evidence="2" id="KW-0479">Metal-binding</keyword>
<evidence type="ECO:0000256" key="1">
    <source>
        <dbReference type="ARBA" id="ARBA00005871"/>
    </source>
</evidence>
<dbReference type="AlphaFoldDB" id="A0A5C3QF52"/>
<dbReference type="CDD" id="cd01292">
    <property type="entry name" value="metallo-dependent_hydrolases"/>
    <property type="match status" value="1"/>
</dbReference>
<keyword evidence="4" id="KW-0862">Zinc</keyword>
<reference evidence="10 11" key="1">
    <citation type="journal article" date="2019" name="Nat. Ecol. Evol.">
        <title>Megaphylogeny resolves global patterns of mushroom evolution.</title>
        <authorList>
            <person name="Varga T."/>
            <person name="Krizsan K."/>
            <person name="Foldi C."/>
            <person name="Dima B."/>
            <person name="Sanchez-Garcia M."/>
            <person name="Sanchez-Ramirez S."/>
            <person name="Szollosi G.J."/>
            <person name="Szarkandi J.G."/>
            <person name="Papp V."/>
            <person name="Albert L."/>
            <person name="Andreopoulos W."/>
            <person name="Angelini C."/>
            <person name="Antonin V."/>
            <person name="Barry K.W."/>
            <person name="Bougher N.L."/>
            <person name="Buchanan P."/>
            <person name="Buyck B."/>
            <person name="Bense V."/>
            <person name="Catcheside P."/>
            <person name="Chovatia M."/>
            <person name="Cooper J."/>
            <person name="Damon W."/>
            <person name="Desjardin D."/>
            <person name="Finy P."/>
            <person name="Geml J."/>
            <person name="Haridas S."/>
            <person name="Hughes K."/>
            <person name="Justo A."/>
            <person name="Karasinski D."/>
            <person name="Kautmanova I."/>
            <person name="Kiss B."/>
            <person name="Kocsube S."/>
            <person name="Kotiranta H."/>
            <person name="LaButti K.M."/>
            <person name="Lechner B.E."/>
            <person name="Liimatainen K."/>
            <person name="Lipzen A."/>
            <person name="Lukacs Z."/>
            <person name="Mihaltcheva S."/>
            <person name="Morgado L.N."/>
            <person name="Niskanen T."/>
            <person name="Noordeloos M.E."/>
            <person name="Ohm R.A."/>
            <person name="Ortiz-Santana B."/>
            <person name="Ovrebo C."/>
            <person name="Racz N."/>
            <person name="Riley R."/>
            <person name="Savchenko A."/>
            <person name="Shiryaev A."/>
            <person name="Soop K."/>
            <person name="Spirin V."/>
            <person name="Szebenyi C."/>
            <person name="Tomsovsky M."/>
            <person name="Tulloss R.E."/>
            <person name="Uehling J."/>
            <person name="Grigoriev I.V."/>
            <person name="Vagvolgyi C."/>
            <person name="Papp T."/>
            <person name="Martin F.M."/>
            <person name="Miettinen O."/>
            <person name="Hibbett D.S."/>
            <person name="Nagy L.G."/>
        </authorList>
    </citation>
    <scope>NUCLEOTIDE SEQUENCE [LARGE SCALE GENOMIC DNA]</scope>
    <source>
        <strain evidence="10 11">CBS 309.79</strain>
    </source>
</reference>
<name>A0A5C3QF52_9AGAR</name>
<protein>
    <recommendedName>
        <fullName evidence="7">6-methylsalicylate decarboxylase</fullName>
        <ecNumber evidence="7">4.1.1.52</ecNumber>
    </recommendedName>
</protein>
<dbReference type="SUPFAM" id="SSF51556">
    <property type="entry name" value="Metallo-dependent hydrolases"/>
    <property type="match status" value="1"/>
</dbReference>
<sequence length="345" mass="37831">MSIIDTHLHIITPDFIEAVRSAGSDAAGLIVPPWSPEIALSFMNSRNIEKGILSYTSPGPKVGGNALVRRTNEKLRDIVGEHKERFGWFASLPDWDSPDGVDAVLEEAEWAMKEARADGLSIMTSYNDKLPGHEDFLPIWEKLNELRAVLFMHPSEIAVIPRLIASKVAQPLVDYPLATTRAAADLVLTKTMSRFTNVKIILSHAGGTLPYLTERIITLSPLFQLSKEECRRDIQRFYTDTALSTSKSQLMALTSIIPPTHILYGSDWPYVSASAVQDGVEELGAYIKGGCFCGGMGHPHVNAASGGLDEDKGEFSESGRKELAGVWRDNTERLFGWGKYAGAGN</sequence>
<keyword evidence="3 8" id="KW-0210">Decarboxylase</keyword>
<evidence type="ECO:0000256" key="8">
    <source>
        <dbReference type="RuleBase" id="RU366045"/>
    </source>
</evidence>
<dbReference type="PANTHER" id="PTHR21240">
    <property type="entry name" value="2-AMINO-3-CARBOXYLMUCONATE-6-SEMIALDEHYDE DECARBOXYLASE"/>
    <property type="match status" value="1"/>
</dbReference>
<dbReference type="InterPro" id="IPR032465">
    <property type="entry name" value="ACMSD"/>
</dbReference>
<dbReference type="EC" id="4.1.1.52" evidence="7"/>
<comment type="catalytic activity">
    <reaction evidence="6">
        <text>6-methylsalicylate + H(+) = 3-methylphenol + CO2</text>
        <dbReference type="Rhea" id="RHEA:23112"/>
        <dbReference type="ChEBI" id="CHEBI:15378"/>
        <dbReference type="ChEBI" id="CHEBI:16526"/>
        <dbReference type="ChEBI" id="CHEBI:17231"/>
        <dbReference type="ChEBI" id="CHEBI:36658"/>
        <dbReference type="EC" id="4.1.1.52"/>
    </reaction>
    <physiologicalReaction direction="left-to-right" evidence="6">
        <dbReference type="Rhea" id="RHEA:23113"/>
    </physiologicalReaction>
</comment>
<evidence type="ECO:0000313" key="11">
    <source>
        <dbReference type="Proteomes" id="UP000305067"/>
    </source>
</evidence>
<accession>A0A5C3QF52</accession>
<dbReference type="Gene3D" id="3.20.20.140">
    <property type="entry name" value="Metal-dependent hydrolases"/>
    <property type="match status" value="1"/>
</dbReference>
<evidence type="ECO:0000256" key="5">
    <source>
        <dbReference type="ARBA" id="ARBA00023239"/>
    </source>
</evidence>
<dbReference type="GO" id="GO:0046872">
    <property type="term" value="F:metal ion binding"/>
    <property type="evidence" value="ECO:0007669"/>
    <property type="project" value="UniProtKB-KW"/>
</dbReference>
<dbReference type="GO" id="GO:0005829">
    <property type="term" value="C:cytosol"/>
    <property type="evidence" value="ECO:0007669"/>
    <property type="project" value="TreeGrafter"/>
</dbReference>
<comment type="similarity">
    <text evidence="1">Belongs to the metallo-dependent hydrolases superfamily. ACMSD family.</text>
</comment>
<evidence type="ECO:0000259" key="9">
    <source>
        <dbReference type="Pfam" id="PF04909"/>
    </source>
</evidence>
<dbReference type="GO" id="GO:0016787">
    <property type="term" value="F:hydrolase activity"/>
    <property type="evidence" value="ECO:0007669"/>
    <property type="project" value="InterPro"/>
</dbReference>
<dbReference type="GO" id="GO:0047596">
    <property type="term" value="F:6-methylsalicylate decarboxylase activity"/>
    <property type="evidence" value="ECO:0007669"/>
    <property type="project" value="UniProtKB-EC"/>
</dbReference>
<dbReference type="GO" id="GO:0019748">
    <property type="term" value="P:secondary metabolic process"/>
    <property type="evidence" value="ECO:0007669"/>
    <property type="project" value="TreeGrafter"/>
</dbReference>
<evidence type="ECO:0000256" key="6">
    <source>
        <dbReference type="ARBA" id="ARBA00036832"/>
    </source>
</evidence>
<dbReference type="InterPro" id="IPR032466">
    <property type="entry name" value="Metal_Hydrolase"/>
</dbReference>
<evidence type="ECO:0000256" key="2">
    <source>
        <dbReference type="ARBA" id="ARBA00022723"/>
    </source>
</evidence>
<evidence type="ECO:0000256" key="7">
    <source>
        <dbReference type="ARBA" id="ARBA00038889"/>
    </source>
</evidence>
<proteinExistence type="inferred from homology"/>
<evidence type="ECO:0000256" key="3">
    <source>
        <dbReference type="ARBA" id="ARBA00022793"/>
    </source>
</evidence>
<evidence type="ECO:0000256" key="4">
    <source>
        <dbReference type="ARBA" id="ARBA00022833"/>
    </source>
</evidence>
<dbReference type="Proteomes" id="UP000305067">
    <property type="component" value="Unassembled WGS sequence"/>
</dbReference>
<feature type="domain" description="Amidohydrolase-related" evidence="9">
    <location>
        <begin position="4"/>
        <end position="284"/>
    </location>
</feature>
<dbReference type="Pfam" id="PF04909">
    <property type="entry name" value="Amidohydro_2"/>
    <property type="match status" value="1"/>
</dbReference>
<dbReference type="OrthoDB" id="2832284at2759"/>
<dbReference type="EMBL" id="ML178830">
    <property type="protein sequence ID" value="TFL00157.1"/>
    <property type="molecule type" value="Genomic_DNA"/>
</dbReference>
<dbReference type="InterPro" id="IPR006680">
    <property type="entry name" value="Amidohydro-rel"/>
</dbReference>
<gene>
    <name evidence="10" type="ORF">BDV98DRAFT_531771</name>
</gene>
<evidence type="ECO:0000313" key="10">
    <source>
        <dbReference type="EMBL" id="TFL00157.1"/>
    </source>
</evidence>
<dbReference type="STRING" id="1884261.A0A5C3QF52"/>
<organism evidence="10 11">
    <name type="scientific">Pterulicium gracile</name>
    <dbReference type="NCBI Taxonomy" id="1884261"/>
    <lineage>
        <taxon>Eukaryota</taxon>
        <taxon>Fungi</taxon>
        <taxon>Dikarya</taxon>
        <taxon>Basidiomycota</taxon>
        <taxon>Agaricomycotina</taxon>
        <taxon>Agaricomycetes</taxon>
        <taxon>Agaricomycetidae</taxon>
        <taxon>Agaricales</taxon>
        <taxon>Pleurotineae</taxon>
        <taxon>Pterulaceae</taxon>
        <taxon>Pterulicium</taxon>
    </lineage>
</organism>
<dbReference type="PANTHER" id="PTHR21240:SF29">
    <property type="entry name" value="AMIDOHYDROLASE-RELATED DOMAIN-CONTAINING PROTEIN"/>
    <property type="match status" value="1"/>
</dbReference>
<keyword evidence="11" id="KW-1185">Reference proteome</keyword>